<evidence type="ECO:0000313" key="1">
    <source>
        <dbReference type="EMBL" id="KAH7014287.1"/>
    </source>
</evidence>
<proteinExistence type="predicted"/>
<name>A0A9P8XRX5_9PEZI</name>
<sequence>MYITQRLLYRSLDGITASAPKDNLGVAISDDDVAVNTSVAKSSQTDEVMARPSSEICDWEFVSRGSGSVASAAHLGEPVRCLSSSDVNDINDEDLIAISSSDAKKLSFGRLQSGTRITVQNARVLVQHPVVANASSSYKNHFLVTNPNAKVLDAGTAIQSYKQGRVW</sequence>
<protein>
    <submittedName>
        <fullName evidence="1">Uncharacterized protein</fullName>
    </submittedName>
</protein>
<accession>A0A9P8XRX5</accession>
<dbReference type="AlphaFoldDB" id="A0A9P8XRX5"/>
<evidence type="ECO:0000313" key="2">
    <source>
        <dbReference type="Proteomes" id="UP000756346"/>
    </source>
</evidence>
<dbReference type="Proteomes" id="UP000756346">
    <property type="component" value="Unassembled WGS sequence"/>
</dbReference>
<comment type="caution">
    <text evidence="1">The sequence shown here is derived from an EMBL/GenBank/DDBJ whole genome shotgun (WGS) entry which is preliminary data.</text>
</comment>
<reference evidence="1" key="1">
    <citation type="journal article" date="2021" name="Nat. Commun.">
        <title>Genetic determinants of endophytism in the Arabidopsis root mycobiome.</title>
        <authorList>
            <person name="Mesny F."/>
            <person name="Miyauchi S."/>
            <person name="Thiergart T."/>
            <person name="Pickel B."/>
            <person name="Atanasova L."/>
            <person name="Karlsson M."/>
            <person name="Huettel B."/>
            <person name="Barry K.W."/>
            <person name="Haridas S."/>
            <person name="Chen C."/>
            <person name="Bauer D."/>
            <person name="Andreopoulos W."/>
            <person name="Pangilinan J."/>
            <person name="LaButti K."/>
            <person name="Riley R."/>
            <person name="Lipzen A."/>
            <person name="Clum A."/>
            <person name="Drula E."/>
            <person name="Henrissat B."/>
            <person name="Kohler A."/>
            <person name="Grigoriev I.V."/>
            <person name="Martin F.M."/>
            <person name="Hacquard S."/>
        </authorList>
    </citation>
    <scope>NUCLEOTIDE SEQUENCE</scope>
    <source>
        <strain evidence="1">MPI-CAGE-CH-0230</strain>
    </source>
</reference>
<keyword evidence="2" id="KW-1185">Reference proteome</keyword>
<dbReference type="GeneID" id="70190852"/>
<organism evidence="1 2">
    <name type="scientific">Microdochium trichocladiopsis</name>
    <dbReference type="NCBI Taxonomy" id="1682393"/>
    <lineage>
        <taxon>Eukaryota</taxon>
        <taxon>Fungi</taxon>
        <taxon>Dikarya</taxon>
        <taxon>Ascomycota</taxon>
        <taxon>Pezizomycotina</taxon>
        <taxon>Sordariomycetes</taxon>
        <taxon>Xylariomycetidae</taxon>
        <taxon>Xylariales</taxon>
        <taxon>Microdochiaceae</taxon>
        <taxon>Microdochium</taxon>
    </lineage>
</organism>
<dbReference type="EMBL" id="JAGTJQ010000013">
    <property type="protein sequence ID" value="KAH7014287.1"/>
    <property type="molecule type" value="Genomic_DNA"/>
</dbReference>
<dbReference type="RefSeq" id="XP_046005254.1">
    <property type="nucleotide sequence ID" value="XM_046161306.1"/>
</dbReference>
<gene>
    <name evidence="1" type="ORF">B0I36DRAFT_389232</name>
</gene>